<feature type="domain" description="DNA polymerase alpha subunit B N-terminal" evidence="9">
    <location>
        <begin position="14"/>
        <end position="58"/>
    </location>
</feature>
<dbReference type="GO" id="GO:0006270">
    <property type="term" value="P:DNA replication initiation"/>
    <property type="evidence" value="ECO:0007669"/>
    <property type="project" value="TreeGrafter"/>
</dbReference>
<evidence type="ECO:0000259" key="8">
    <source>
        <dbReference type="Pfam" id="PF04042"/>
    </source>
</evidence>
<dbReference type="Gene3D" id="3.60.21.60">
    <property type="match status" value="2"/>
</dbReference>
<accession>A0AAV2YG66</accession>
<evidence type="ECO:0000256" key="6">
    <source>
        <dbReference type="PIRNR" id="PIRNR018300"/>
    </source>
</evidence>
<evidence type="ECO:0000313" key="12">
    <source>
        <dbReference type="Proteomes" id="UP001146120"/>
    </source>
</evidence>
<dbReference type="PIRSF" id="PIRSF018300">
    <property type="entry name" value="DNA_pol_alph_2"/>
    <property type="match status" value="1"/>
</dbReference>
<dbReference type="InterPro" id="IPR043034">
    <property type="entry name" value="DNA_pol_alpha_B_N_sf"/>
</dbReference>
<comment type="subcellular location">
    <subcellularLocation>
        <location evidence="1 6">Nucleus</location>
    </subcellularLocation>
</comment>
<dbReference type="GO" id="GO:0005658">
    <property type="term" value="C:alpha DNA polymerase:primase complex"/>
    <property type="evidence" value="ECO:0007669"/>
    <property type="project" value="TreeGrafter"/>
</dbReference>
<feature type="region of interest" description="Disordered" evidence="7">
    <location>
        <begin position="76"/>
        <end position="165"/>
    </location>
</feature>
<keyword evidence="12" id="KW-1185">Reference proteome</keyword>
<feature type="compositionally biased region" description="Basic and acidic residues" evidence="7">
    <location>
        <begin position="618"/>
        <end position="634"/>
    </location>
</feature>
<dbReference type="InterPro" id="IPR013627">
    <property type="entry name" value="Pol_alpha_B_N"/>
</dbReference>
<feature type="domain" description="DNA polymerase alpha/delta/epsilon subunit B" evidence="8">
    <location>
        <begin position="355"/>
        <end position="574"/>
    </location>
</feature>
<comment type="similarity">
    <text evidence="2 6">Belongs to the DNA polymerase alpha subunit B family.</text>
</comment>
<name>A0AAV2YG66_9STRA</name>
<keyword evidence="4 6" id="KW-0235">DNA replication</keyword>
<dbReference type="Proteomes" id="UP001146120">
    <property type="component" value="Unassembled WGS sequence"/>
</dbReference>
<dbReference type="AlphaFoldDB" id="A0AAV2YG66"/>
<evidence type="ECO:0000313" key="11">
    <source>
        <dbReference type="EMBL" id="DAZ93121.1"/>
    </source>
</evidence>
<proteinExistence type="inferred from homology"/>
<feature type="compositionally biased region" description="Polar residues" evidence="7">
    <location>
        <begin position="132"/>
        <end position="149"/>
    </location>
</feature>
<dbReference type="Gene3D" id="1.10.8.530">
    <property type="entry name" value="DNA polymerase alpha-primase, subunit B, N-terminal domain"/>
    <property type="match status" value="1"/>
</dbReference>
<sequence length="634" mass="69419">MAGHNAEQDAQAVRNAFASCNLDVAEDAISTCISICSEFSLTADELAAQWDAYSMNQQITGTADAGKLAGFRSKLAQDRTTKGASASSSAQKRRPGRSSTTPVIKREVKTEGGSQLDALYAMKSPETKHSRSFTSPLPASKMQKTNPMFSPSSQQSPPGNNYANRVDAGKTATEFNAHLKNQLSMLGEQESEALAVVEAPFPERNLQPNAPYMYTPLYQRALALDEQLVEYEQLVKEQFNIEELWAVGDATPAQVTVVGRIVCEAAEGKLNASVIQLEGSRKTCGGQRVLLDVSGVPNLQLFPGKIVALEGILADVRSPMVVKKFLDPIVAPMPTSSKIKIEEWQGVNSPKPLRVVTACGPFTTADNTDYLPLNDLLQVVISQKPDVFIVVGPFIDSMHSSFSEGLAAHDDMIMSFEDVFIFKVMTLLNNVLASNSQLQVVMVPSLRDAHHDFVYPQPPFNKKKACEAFEDAAYTKRVHMMPNPCTFSLNGIVFGVSALDVVVQLSSNELYRSQGRDQNRLLRLSEKIVDQRSFYPIFPPPAGGDAPIDLRYMQQFQFERTPDVIVLPSILNRFCGRVKDSIGINPGQLCKGQAGGTFAMMTILPLSKDKLASAPQDEVPHQVPDRTSVEIKRI</sequence>
<evidence type="ECO:0000259" key="10">
    <source>
        <dbReference type="Pfam" id="PF22062"/>
    </source>
</evidence>
<dbReference type="GO" id="GO:0003677">
    <property type="term" value="F:DNA binding"/>
    <property type="evidence" value="ECO:0007669"/>
    <property type="project" value="InterPro"/>
</dbReference>
<evidence type="ECO:0000256" key="2">
    <source>
        <dbReference type="ARBA" id="ARBA00007299"/>
    </source>
</evidence>
<evidence type="ECO:0000256" key="5">
    <source>
        <dbReference type="ARBA" id="ARBA00023242"/>
    </source>
</evidence>
<dbReference type="EMBL" id="DAKRPA010000343">
    <property type="protein sequence ID" value="DAZ93121.1"/>
    <property type="molecule type" value="Genomic_DNA"/>
</dbReference>
<reference evidence="11" key="1">
    <citation type="submission" date="2022-11" db="EMBL/GenBank/DDBJ databases">
        <authorList>
            <person name="Morgan W.R."/>
            <person name="Tartar A."/>
        </authorList>
    </citation>
    <scope>NUCLEOTIDE SEQUENCE</scope>
    <source>
        <strain evidence="11">ARSEF 373</strain>
    </source>
</reference>
<keyword evidence="5 6" id="KW-0539">Nucleus</keyword>
<comment type="caution">
    <text evidence="11">The sequence shown here is derived from an EMBL/GenBank/DDBJ whole genome shotgun (WGS) entry which is preliminary data.</text>
</comment>
<protein>
    <recommendedName>
        <fullName evidence="3 6">DNA polymerase alpha subunit B</fullName>
    </recommendedName>
</protein>
<gene>
    <name evidence="11" type="ORF">N0F65_012827</name>
</gene>
<dbReference type="PANTHER" id="PTHR23061:SF12">
    <property type="entry name" value="DNA POLYMERASE ALPHA SUBUNIT B"/>
    <property type="match status" value="1"/>
</dbReference>
<dbReference type="Pfam" id="PF04042">
    <property type="entry name" value="DNA_pol_E_B"/>
    <property type="match status" value="1"/>
</dbReference>
<evidence type="ECO:0000256" key="1">
    <source>
        <dbReference type="ARBA" id="ARBA00004123"/>
    </source>
</evidence>
<evidence type="ECO:0000256" key="7">
    <source>
        <dbReference type="SAM" id="MobiDB-lite"/>
    </source>
</evidence>
<evidence type="ECO:0000256" key="4">
    <source>
        <dbReference type="ARBA" id="ARBA00022705"/>
    </source>
</evidence>
<organism evidence="11 12">
    <name type="scientific">Lagenidium giganteum</name>
    <dbReference type="NCBI Taxonomy" id="4803"/>
    <lineage>
        <taxon>Eukaryota</taxon>
        <taxon>Sar</taxon>
        <taxon>Stramenopiles</taxon>
        <taxon>Oomycota</taxon>
        <taxon>Peronosporomycetes</taxon>
        <taxon>Pythiales</taxon>
        <taxon>Pythiaceae</taxon>
    </lineage>
</organism>
<dbReference type="Pfam" id="PF22062">
    <property type="entry name" value="OB_DPOA2"/>
    <property type="match status" value="1"/>
</dbReference>
<dbReference type="InterPro" id="IPR016722">
    <property type="entry name" value="DNA_pol_alpha_bsu"/>
</dbReference>
<feature type="region of interest" description="Disordered" evidence="7">
    <location>
        <begin position="613"/>
        <end position="634"/>
    </location>
</feature>
<evidence type="ECO:0000256" key="3">
    <source>
        <dbReference type="ARBA" id="ARBA00018596"/>
    </source>
</evidence>
<dbReference type="Pfam" id="PF08418">
    <property type="entry name" value="Pol_alpha_B_N"/>
    <property type="match status" value="1"/>
</dbReference>
<reference evidence="11" key="2">
    <citation type="journal article" date="2023" name="Microbiol Resour">
        <title>Decontamination and Annotation of the Draft Genome Sequence of the Oomycete Lagenidium giganteum ARSEF 373.</title>
        <authorList>
            <person name="Morgan W.R."/>
            <person name="Tartar A."/>
        </authorList>
    </citation>
    <scope>NUCLEOTIDE SEQUENCE</scope>
    <source>
        <strain evidence="11">ARSEF 373</strain>
    </source>
</reference>
<evidence type="ECO:0000259" key="9">
    <source>
        <dbReference type="Pfam" id="PF08418"/>
    </source>
</evidence>
<dbReference type="PANTHER" id="PTHR23061">
    <property type="entry name" value="DNA POLYMERASE 2 ALPHA 70 KDA SUBUNIT"/>
    <property type="match status" value="1"/>
</dbReference>
<dbReference type="InterPro" id="IPR007185">
    <property type="entry name" value="DNA_pol_a/d/e_bsu"/>
</dbReference>
<comment type="function">
    <text evidence="6">Accessory subunit of the DNA polymerase alpha complex (also known as the alpha DNA polymerase-primase complex) which plays an essential role in the initiation of DNA synthesis.</text>
</comment>
<feature type="domain" description="DNA polymerase alpha subunit B OB" evidence="10">
    <location>
        <begin position="224"/>
        <end position="326"/>
    </location>
</feature>
<dbReference type="InterPro" id="IPR054300">
    <property type="entry name" value="OB_DPOA2"/>
</dbReference>